<evidence type="ECO:0000313" key="2">
    <source>
        <dbReference type="Proteomes" id="UP000054549"/>
    </source>
</evidence>
<sequence length="181" mass="21440">MGRILDHNYVLRVSWIFEEEGSFMGVYDSMYEDNKSIREWRRRSNLDSVMILQVMLEVAKAIQYLNSMDVLLDNAFDLDNMYLDSKCHVKIFPYGSILPSTLLSSEEVHQDNISILGHTFYELYFDVYRPYFKDDKCPVRPSDREINDELWQVIQRCCAADPKSRPTIDEVVQEMETWKLD</sequence>
<dbReference type="OrthoDB" id="26722at2759"/>
<gene>
    <name evidence="1" type="ORF">M378DRAFT_12880</name>
</gene>
<evidence type="ECO:0008006" key="3">
    <source>
        <dbReference type="Google" id="ProtNLM"/>
    </source>
</evidence>
<dbReference type="InParanoid" id="A0A0C2X155"/>
<dbReference type="Proteomes" id="UP000054549">
    <property type="component" value="Unassembled WGS sequence"/>
</dbReference>
<evidence type="ECO:0000313" key="1">
    <source>
        <dbReference type="EMBL" id="KIL62423.1"/>
    </source>
</evidence>
<reference evidence="1 2" key="1">
    <citation type="submission" date="2014-04" db="EMBL/GenBank/DDBJ databases">
        <title>Evolutionary Origins and Diversification of the Mycorrhizal Mutualists.</title>
        <authorList>
            <consortium name="DOE Joint Genome Institute"/>
            <consortium name="Mycorrhizal Genomics Consortium"/>
            <person name="Kohler A."/>
            <person name="Kuo A."/>
            <person name="Nagy L.G."/>
            <person name="Floudas D."/>
            <person name="Copeland A."/>
            <person name="Barry K.W."/>
            <person name="Cichocki N."/>
            <person name="Veneault-Fourrey C."/>
            <person name="LaButti K."/>
            <person name="Lindquist E.A."/>
            <person name="Lipzen A."/>
            <person name="Lundell T."/>
            <person name="Morin E."/>
            <person name="Murat C."/>
            <person name="Riley R."/>
            <person name="Ohm R."/>
            <person name="Sun H."/>
            <person name="Tunlid A."/>
            <person name="Henrissat B."/>
            <person name="Grigoriev I.V."/>
            <person name="Hibbett D.S."/>
            <person name="Martin F."/>
        </authorList>
    </citation>
    <scope>NUCLEOTIDE SEQUENCE [LARGE SCALE GENOMIC DNA]</scope>
    <source>
        <strain evidence="1 2">Koide BX008</strain>
    </source>
</reference>
<dbReference type="InterPro" id="IPR011009">
    <property type="entry name" value="Kinase-like_dom_sf"/>
</dbReference>
<dbReference type="AlphaFoldDB" id="A0A0C2X155"/>
<dbReference type="HOGENOM" id="CLU_087973_0_0_1"/>
<dbReference type="EMBL" id="KN818271">
    <property type="protein sequence ID" value="KIL62423.1"/>
    <property type="molecule type" value="Genomic_DNA"/>
</dbReference>
<name>A0A0C2X155_AMAMK</name>
<dbReference type="Gene3D" id="1.10.510.10">
    <property type="entry name" value="Transferase(Phosphotransferase) domain 1"/>
    <property type="match status" value="1"/>
</dbReference>
<accession>A0A0C2X155</accession>
<keyword evidence="2" id="KW-1185">Reference proteome</keyword>
<proteinExistence type="predicted"/>
<protein>
    <recommendedName>
        <fullName evidence="3">Protein kinase domain-containing protein</fullName>
    </recommendedName>
</protein>
<organism evidence="1 2">
    <name type="scientific">Amanita muscaria (strain Koide BX008)</name>
    <dbReference type="NCBI Taxonomy" id="946122"/>
    <lineage>
        <taxon>Eukaryota</taxon>
        <taxon>Fungi</taxon>
        <taxon>Dikarya</taxon>
        <taxon>Basidiomycota</taxon>
        <taxon>Agaricomycotina</taxon>
        <taxon>Agaricomycetes</taxon>
        <taxon>Agaricomycetidae</taxon>
        <taxon>Agaricales</taxon>
        <taxon>Pluteineae</taxon>
        <taxon>Amanitaceae</taxon>
        <taxon>Amanita</taxon>
    </lineage>
</organism>
<dbReference type="SUPFAM" id="SSF56112">
    <property type="entry name" value="Protein kinase-like (PK-like)"/>
    <property type="match status" value="1"/>
</dbReference>